<reference evidence="6" key="1">
    <citation type="submission" date="2020-04" db="EMBL/GenBank/DDBJ databases">
        <authorList>
            <person name="Neveu A P."/>
        </authorList>
    </citation>
    <scope>NUCLEOTIDE SEQUENCE</scope>
    <source>
        <tissue evidence="6">Whole embryo</tissue>
    </source>
</reference>
<evidence type="ECO:0000256" key="4">
    <source>
        <dbReference type="ARBA" id="ARBA00023242"/>
    </source>
</evidence>
<keyword evidence="5" id="KW-0805">Transcription regulation</keyword>
<proteinExistence type="evidence at transcript level"/>
<gene>
    <name evidence="6" type="primary">Med20</name>
    <name evidence="5" type="synonym">MED20</name>
</gene>
<keyword evidence="5" id="KW-0804">Transcription</keyword>
<sequence length="202" mass="22457">MGVTYICQWKQPEGQNIQQSIEQISSCVEKLGAKKAGLFQVECESFNAPNAPNAKTLHLIYDSEFPASRFALFEEGSFLVTDVMLSAFLSKLRAVWQPKKGGKIDCKGQRYELGDFLIKLGVVSVGASAKGISVELEYAPCVYARDCWGMMSEMLQSIIGEQAPPSLPSNLQPKGTERFSPELTMQQYVEMFNNIRKTVVAR</sequence>
<dbReference type="GO" id="GO:0006357">
    <property type="term" value="P:regulation of transcription by RNA polymerase II"/>
    <property type="evidence" value="ECO:0007669"/>
    <property type="project" value="InterPro"/>
</dbReference>
<evidence type="ECO:0000256" key="5">
    <source>
        <dbReference type="RuleBase" id="RU364152"/>
    </source>
</evidence>
<accession>A0A6F9DJX2</accession>
<dbReference type="InterPro" id="IPR013921">
    <property type="entry name" value="Mediator_Med20"/>
</dbReference>
<dbReference type="PANTHER" id="PTHR12465">
    <property type="entry name" value="UBIQUITIN SPECIFIC PROTEASE HOMOLOG 49"/>
    <property type="match status" value="1"/>
</dbReference>
<dbReference type="GO" id="GO:0016592">
    <property type="term" value="C:mediator complex"/>
    <property type="evidence" value="ECO:0007669"/>
    <property type="project" value="InterPro"/>
</dbReference>
<dbReference type="Pfam" id="PF08612">
    <property type="entry name" value="Med20"/>
    <property type="match status" value="1"/>
</dbReference>
<comment type="subunit">
    <text evidence="5">Component of the Mediator complex.</text>
</comment>
<comment type="similarity">
    <text evidence="2 5">Belongs to the Mediator complex subunit 20 family.</text>
</comment>
<evidence type="ECO:0000256" key="1">
    <source>
        <dbReference type="ARBA" id="ARBA00004123"/>
    </source>
</evidence>
<evidence type="ECO:0000256" key="3">
    <source>
        <dbReference type="ARBA" id="ARBA00019690"/>
    </source>
</evidence>
<dbReference type="GO" id="GO:0003713">
    <property type="term" value="F:transcription coactivator activity"/>
    <property type="evidence" value="ECO:0007669"/>
    <property type="project" value="TreeGrafter"/>
</dbReference>
<evidence type="ECO:0000256" key="2">
    <source>
        <dbReference type="ARBA" id="ARBA00010743"/>
    </source>
</evidence>
<organism evidence="6">
    <name type="scientific">Phallusia mammillata</name>
    <dbReference type="NCBI Taxonomy" id="59560"/>
    <lineage>
        <taxon>Eukaryota</taxon>
        <taxon>Metazoa</taxon>
        <taxon>Chordata</taxon>
        <taxon>Tunicata</taxon>
        <taxon>Ascidiacea</taxon>
        <taxon>Phlebobranchia</taxon>
        <taxon>Ascidiidae</taxon>
        <taxon>Phallusia</taxon>
    </lineage>
</organism>
<keyword evidence="4 5" id="KW-0539">Nucleus</keyword>
<protein>
    <recommendedName>
        <fullName evidence="3 5">Mediator of RNA polymerase II transcription subunit 20</fullName>
    </recommendedName>
    <alternativeName>
        <fullName evidence="5">Mediator complex subunit 20</fullName>
    </alternativeName>
</protein>
<comment type="function">
    <text evidence="5">Component of the Mediator complex, a coactivator involved in the regulated transcription of nearly all RNA polymerase II-dependent genes. Mediator functions as a bridge to convey information from gene-specific regulatory proteins to the basal RNA polymerase II transcription machinery. Mediator is recruited to promoters by direct interactions with regulatory proteins and serves as a scaffold for the assembly of a functional preinitiation complex with RNA polymerase II and the general transcription factors.</text>
</comment>
<evidence type="ECO:0000313" key="6">
    <source>
        <dbReference type="EMBL" id="CAB3263732.1"/>
    </source>
</evidence>
<dbReference type="AlphaFoldDB" id="A0A6F9DJX2"/>
<dbReference type="EMBL" id="LR787870">
    <property type="protein sequence ID" value="CAB3263732.1"/>
    <property type="molecule type" value="mRNA"/>
</dbReference>
<keyword evidence="5" id="KW-0010">Activator</keyword>
<name>A0A6F9DJX2_9ASCI</name>
<comment type="subcellular location">
    <subcellularLocation>
        <location evidence="1 5">Nucleus</location>
    </subcellularLocation>
</comment>
<dbReference type="PANTHER" id="PTHR12465:SF0">
    <property type="entry name" value="MEDIATOR OF RNA POLYMERASE II TRANSCRIPTION SUBUNIT 20"/>
    <property type="match status" value="1"/>
</dbReference>